<gene>
    <name evidence="2" type="ORF">UFOVP117_293</name>
</gene>
<protein>
    <recommendedName>
        <fullName evidence="1">DUF6878 domain-containing protein</fullName>
    </recommendedName>
</protein>
<evidence type="ECO:0000259" key="1">
    <source>
        <dbReference type="Pfam" id="PF21798"/>
    </source>
</evidence>
<dbReference type="Pfam" id="PF21798">
    <property type="entry name" value="DUF6878"/>
    <property type="match status" value="1"/>
</dbReference>
<accession>A0A6J5LAB0</accession>
<dbReference type="InterPro" id="IPR049243">
    <property type="entry name" value="DUF6878"/>
</dbReference>
<sequence>MEELFNNPEIIKRFKLLHHILLSNGVRHISNDFYIDYDGNVDYHFSPWTGKGNAHDFLPDKMFDFLDNFFDTMKNNVLDSLEADDESRTTVSCEYSTTDKTFTIEENIQTMGYESYNQEFEIDEKELLEDMVQWKEDGKLKIRVDFNGGGDSGYIDEVGLINDGNDKYDLSAVWETKLYNILEQNHGGWEINEGSEGTFTIDNENQIIELDFRMNVEDSSKGYEFTHQFEF</sequence>
<name>A0A6J5LAB0_9CAUD</name>
<organism evidence="2">
    <name type="scientific">uncultured Caudovirales phage</name>
    <dbReference type="NCBI Taxonomy" id="2100421"/>
    <lineage>
        <taxon>Viruses</taxon>
        <taxon>Duplodnaviria</taxon>
        <taxon>Heunggongvirae</taxon>
        <taxon>Uroviricota</taxon>
        <taxon>Caudoviricetes</taxon>
        <taxon>Peduoviridae</taxon>
        <taxon>Maltschvirus</taxon>
        <taxon>Maltschvirus maltsch</taxon>
    </lineage>
</organism>
<feature type="domain" description="DUF6878" evidence="1">
    <location>
        <begin position="170"/>
        <end position="221"/>
    </location>
</feature>
<reference evidence="2" key="1">
    <citation type="submission" date="2020-04" db="EMBL/GenBank/DDBJ databases">
        <authorList>
            <person name="Chiriac C."/>
            <person name="Salcher M."/>
            <person name="Ghai R."/>
            <person name="Kavagutti S V."/>
        </authorList>
    </citation>
    <scope>NUCLEOTIDE SEQUENCE</scope>
</reference>
<proteinExistence type="predicted"/>
<evidence type="ECO:0000313" key="2">
    <source>
        <dbReference type="EMBL" id="CAB4130176.1"/>
    </source>
</evidence>
<dbReference type="EMBL" id="LR796235">
    <property type="protein sequence ID" value="CAB4130176.1"/>
    <property type="molecule type" value="Genomic_DNA"/>
</dbReference>